<keyword evidence="2" id="KW-1185">Reference proteome</keyword>
<dbReference type="AlphaFoldDB" id="A0A067TQQ1"/>
<organism evidence="1 2">
    <name type="scientific">Galerina marginata (strain CBS 339.88)</name>
    <dbReference type="NCBI Taxonomy" id="685588"/>
    <lineage>
        <taxon>Eukaryota</taxon>
        <taxon>Fungi</taxon>
        <taxon>Dikarya</taxon>
        <taxon>Basidiomycota</taxon>
        <taxon>Agaricomycotina</taxon>
        <taxon>Agaricomycetes</taxon>
        <taxon>Agaricomycetidae</taxon>
        <taxon>Agaricales</taxon>
        <taxon>Agaricineae</taxon>
        <taxon>Strophariaceae</taxon>
        <taxon>Galerina</taxon>
    </lineage>
</organism>
<dbReference type="HOGENOM" id="CLU_2654644_0_0_1"/>
<evidence type="ECO:0000313" key="1">
    <source>
        <dbReference type="EMBL" id="KDR85520.1"/>
    </source>
</evidence>
<evidence type="ECO:0000313" key="2">
    <source>
        <dbReference type="Proteomes" id="UP000027222"/>
    </source>
</evidence>
<dbReference type="OrthoDB" id="3257074at2759"/>
<proteinExistence type="predicted"/>
<gene>
    <name evidence="1" type="ORF">GALMADRAFT_132212</name>
</gene>
<sequence length="76" mass="8258">MPSYFAAPSSPTFGLFPTGVTSPNAFSGFHQNPREAHNIVAAFSSSGSKDQEKRLGDRLTMNRPRTLVTTNTRSLT</sequence>
<dbReference type="Proteomes" id="UP000027222">
    <property type="component" value="Unassembled WGS sequence"/>
</dbReference>
<reference evidence="2" key="1">
    <citation type="journal article" date="2014" name="Proc. Natl. Acad. Sci. U.S.A.">
        <title>Extensive sampling of basidiomycete genomes demonstrates inadequacy of the white-rot/brown-rot paradigm for wood decay fungi.</title>
        <authorList>
            <person name="Riley R."/>
            <person name="Salamov A.A."/>
            <person name="Brown D.W."/>
            <person name="Nagy L.G."/>
            <person name="Floudas D."/>
            <person name="Held B.W."/>
            <person name="Levasseur A."/>
            <person name="Lombard V."/>
            <person name="Morin E."/>
            <person name="Otillar R."/>
            <person name="Lindquist E.A."/>
            <person name="Sun H."/>
            <person name="LaButti K.M."/>
            <person name="Schmutz J."/>
            <person name="Jabbour D."/>
            <person name="Luo H."/>
            <person name="Baker S.E."/>
            <person name="Pisabarro A.G."/>
            <person name="Walton J.D."/>
            <person name="Blanchette R.A."/>
            <person name="Henrissat B."/>
            <person name="Martin F."/>
            <person name="Cullen D."/>
            <person name="Hibbett D.S."/>
            <person name="Grigoriev I.V."/>
        </authorList>
    </citation>
    <scope>NUCLEOTIDE SEQUENCE [LARGE SCALE GENOMIC DNA]</scope>
    <source>
        <strain evidence="2">CBS 339.88</strain>
    </source>
</reference>
<accession>A0A067TQQ1</accession>
<name>A0A067TQQ1_GALM3</name>
<dbReference type="EMBL" id="KL142367">
    <property type="protein sequence ID" value="KDR85520.1"/>
    <property type="molecule type" value="Genomic_DNA"/>
</dbReference>
<protein>
    <submittedName>
        <fullName evidence="1">Uncharacterized protein</fullName>
    </submittedName>
</protein>